<dbReference type="AlphaFoldDB" id="A0A9N8WM70"/>
<comment type="caution">
    <text evidence="1">The sequence shown here is derived from an EMBL/GenBank/DDBJ whole genome shotgun (WGS) entry which is preliminary data.</text>
</comment>
<name>A0A9N8WM70_9GLOM</name>
<organism evidence="1 2">
    <name type="scientific">Ambispora leptoticha</name>
    <dbReference type="NCBI Taxonomy" id="144679"/>
    <lineage>
        <taxon>Eukaryota</taxon>
        <taxon>Fungi</taxon>
        <taxon>Fungi incertae sedis</taxon>
        <taxon>Mucoromycota</taxon>
        <taxon>Glomeromycotina</taxon>
        <taxon>Glomeromycetes</taxon>
        <taxon>Archaeosporales</taxon>
        <taxon>Ambisporaceae</taxon>
        <taxon>Ambispora</taxon>
    </lineage>
</organism>
<accession>A0A9N8WM70</accession>
<keyword evidence="2" id="KW-1185">Reference proteome</keyword>
<dbReference type="EMBL" id="CAJVPS010000453">
    <property type="protein sequence ID" value="CAG8487255.1"/>
    <property type="molecule type" value="Genomic_DNA"/>
</dbReference>
<proteinExistence type="predicted"/>
<evidence type="ECO:0000313" key="1">
    <source>
        <dbReference type="EMBL" id="CAG8487255.1"/>
    </source>
</evidence>
<gene>
    <name evidence="1" type="ORF">ALEPTO_LOCUS2796</name>
</gene>
<evidence type="ECO:0000313" key="2">
    <source>
        <dbReference type="Proteomes" id="UP000789508"/>
    </source>
</evidence>
<reference evidence="1" key="1">
    <citation type="submission" date="2021-06" db="EMBL/GenBank/DDBJ databases">
        <authorList>
            <person name="Kallberg Y."/>
            <person name="Tangrot J."/>
            <person name="Rosling A."/>
        </authorList>
    </citation>
    <scope>NUCLEOTIDE SEQUENCE</scope>
    <source>
        <strain evidence="1">FL130A</strain>
    </source>
</reference>
<sequence>MSAESRNFGEISAYIARAKIFPLVDHDSLIAENNDAKNSHILQCYGIACDSSQGYMMVSEYAPHDICDSVRPMVSGPEYTDHMKRPNTEELCNIFGTWANELPHTGWLKGDKADSEIARQFLFAGALYNSRSLTQYITRAFVRLIL</sequence>
<dbReference type="Proteomes" id="UP000789508">
    <property type="component" value="Unassembled WGS sequence"/>
</dbReference>
<protein>
    <submittedName>
        <fullName evidence="1">5416_t:CDS:1</fullName>
    </submittedName>
</protein>
<dbReference type="OrthoDB" id="10656931at2759"/>